<accession>A0A8T0RCG5</accession>
<evidence type="ECO:0000313" key="1">
    <source>
        <dbReference type="EMBL" id="KAG2583632.1"/>
    </source>
</evidence>
<reference evidence="1" key="1">
    <citation type="submission" date="2020-05" db="EMBL/GenBank/DDBJ databases">
        <title>WGS assembly of Panicum virgatum.</title>
        <authorList>
            <person name="Lovell J.T."/>
            <person name="Jenkins J."/>
            <person name="Shu S."/>
            <person name="Juenger T.E."/>
            <person name="Schmutz J."/>
        </authorList>
    </citation>
    <scope>NUCLEOTIDE SEQUENCE</scope>
    <source>
        <strain evidence="1">AP13</strain>
    </source>
</reference>
<comment type="caution">
    <text evidence="1">The sequence shown here is derived from an EMBL/GenBank/DDBJ whole genome shotgun (WGS) entry which is preliminary data.</text>
</comment>
<evidence type="ECO:0000313" key="2">
    <source>
        <dbReference type="Proteomes" id="UP000823388"/>
    </source>
</evidence>
<proteinExistence type="predicted"/>
<sequence>MKKNGSRASEVHADQSDIFATPSLPVVPSDKTTSEIIGGAPVTCTTNKTVDDYESSWLHRIGDGAYIPRVSKLYKSSVETVAANQCNGYDGVEKTPEELKREMDRKRYANMSAEAKKEKISKIIVTRNLNNIMRSGNMNDGDSVLTPIGSIQSVLTNLPITRSASKGIPLGNSNECATYDSGIWDPDEAPDALEEEDLDCRQPDGNKQTCYEDDEARVFHEPDVQYKTYWDPDVIPIDIDAYDAVYKNLPIRHFVLRKVPMCEYCGAKRFPGEGPGFCCKKGKVNIFSAPIPDELRRLFTSQTDSDARYFRKNIQYFNSHFSFTSFGASGDQWLATTAGTGVYCFKVHG</sequence>
<organism evidence="1 2">
    <name type="scientific">Panicum virgatum</name>
    <name type="common">Blackwell switchgrass</name>
    <dbReference type="NCBI Taxonomy" id="38727"/>
    <lineage>
        <taxon>Eukaryota</taxon>
        <taxon>Viridiplantae</taxon>
        <taxon>Streptophyta</taxon>
        <taxon>Embryophyta</taxon>
        <taxon>Tracheophyta</taxon>
        <taxon>Spermatophyta</taxon>
        <taxon>Magnoliopsida</taxon>
        <taxon>Liliopsida</taxon>
        <taxon>Poales</taxon>
        <taxon>Poaceae</taxon>
        <taxon>PACMAD clade</taxon>
        <taxon>Panicoideae</taxon>
        <taxon>Panicodae</taxon>
        <taxon>Paniceae</taxon>
        <taxon>Panicinae</taxon>
        <taxon>Panicum</taxon>
        <taxon>Panicum sect. Hiantes</taxon>
    </lineage>
</organism>
<keyword evidence="2" id="KW-1185">Reference proteome</keyword>
<gene>
    <name evidence="1" type="ORF">PVAP13_6KG230400</name>
</gene>
<name>A0A8T0RCG5_PANVG</name>
<dbReference type="Proteomes" id="UP000823388">
    <property type="component" value="Chromosome 6K"/>
</dbReference>
<dbReference type="EMBL" id="CM029047">
    <property type="protein sequence ID" value="KAG2583632.1"/>
    <property type="molecule type" value="Genomic_DNA"/>
</dbReference>
<dbReference type="AlphaFoldDB" id="A0A8T0RCG5"/>
<protein>
    <submittedName>
        <fullName evidence="1">Uncharacterized protein</fullName>
    </submittedName>
</protein>